<dbReference type="Proteomes" id="UP000886523">
    <property type="component" value="Unassembled WGS sequence"/>
</dbReference>
<feature type="region of interest" description="Disordered" evidence="1">
    <location>
        <begin position="316"/>
        <end position="342"/>
    </location>
</feature>
<dbReference type="EMBL" id="MU129105">
    <property type="protein sequence ID" value="KAF9506623.1"/>
    <property type="molecule type" value="Genomic_DNA"/>
</dbReference>
<dbReference type="OrthoDB" id="10007484at2759"/>
<organism evidence="2 3">
    <name type="scientific">Hydnum rufescens UP504</name>
    <dbReference type="NCBI Taxonomy" id="1448309"/>
    <lineage>
        <taxon>Eukaryota</taxon>
        <taxon>Fungi</taxon>
        <taxon>Dikarya</taxon>
        <taxon>Basidiomycota</taxon>
        <taxon>Agaricomycotina</taxon>
        <taxon>Agaricomycetes</taxon>
        <taxon>Cantharellales</taxon>
        <taxon>Hydnaceae</taxon>
        <taxon>Hydnum</taxon>
    </lineage>
</organism>
<feature type="non-terminal residue" evidence="2">
    <location>
        <position position="342"/>
    </location>
</feature>
<evidence type="ECO:0000313" key="3">
    <source>
        <dbReference type="Proteomes" id="UP000886523"/>
    </source>
</evidence>
<accession>A0A9P6AJ14</accession>
<gene>
    <name evidence="2" type="ORF">BS47DRAFT_1248474</name>
</gene>
<keyword evidence="3" id="KW-1185">Reference proteome</keyword>
<reference evidence="2" key="1">
    <citation type="journal article" date="2020" name="Nat. Commun.">
        <title>Large-scale genome sequencing of mycorrhizal fungi provides insights into the early evolution of symbiotic traits.</title>
        <authorList>
            <person name="Miyauchi S."/>
            <person name="Kiss E."/>
            <person name="Kuo A."/>
            <person name="Drula E."/>
            <person name="Kohler A."/>
            <person name="Sanchez-Garcia M."/>
            <person name="Morin E."/>
            <person name="Andreopoulos B."/>
            <person name="Barry K.W."/>
            <person name="Bonito G."/>
            <person name="Buee M."/>
            <person name="Carver A."/>
            <person name="Chen C."/>
            <person name="Cichocki N."/>
            <person name="Clum A."/>
            <person name="Culley D."/>
            <person name="Crous P.W."/>
            <person name="Fauchery L."/>
            <person name="Girlanda M."/>
            <person name="Hayes R.D."/>
            <person name="Keri Z."/>
            <person name="LaButti K."/>
            <person name="Lipzen A."/>
            <person name="Lombard V."/>
            <person name="Magnuson J."/>
            <person name="Maillard F."/>
            <person name="Murat C."/>
            <person name="Nolan M."/>
            <person name="Ohm R.A."/>
            <person name="Pangilinan J."/>
            <person name="Pereira M.F."/>
            <person name="Perotto S."/>
            <person name="Peter M."/>
            <person name="Pfister S."/>
            <person name="Riley R."/>
            <person name="Sitrit Y."/>
            <person name="Stielow J.B."/>
            <person name="Szollosi G."/>
            <person name="Zifcakova L."/>
            <person name="Stursova M."/>
            <person name="Spatafora J.W."/>
            <person name="Tedersoo L."/>
            <person name="Vaario L.M."/>
            <person name="Yamada A."/>
            <person name="Yan M."/>
            <person name="Wang P."/>
            <person name="Xu J."/>
            <person name="Bruns T."/>
            <person name="Baldrian P."/>
            <person name="Vilgalys R."/>
            <person name="Dunand C."/>
            <person name="Henrissat B."/>
            <person name="Grigoriev I.V."/>
            <person name="Hibbett D."/>
            <person name="Nagy L.G."/>
            <person name="Martin F.M."/>
        </authorList>
    </citation>
    <scope>NUCLEOTIDE SEQUENCE</scope>
    <source>
        <strain evidence="2">UP504</strain>
    </source>
</reference>
<evidence type="ECO:0008006" key="4">
    <source>
        <dbReference type="Google" id="ProtNLM"/>
    </source>
</evidence>
<name>A0A9P6AJ14_9AGAM</name>
<dbReference type="AlphaFoldDB" id="A0A9P6AJ14"/>
<sequence length="342" mass="38360">ITTFVSAILGYDKRKKILDPGILGVAKGYYGCVEAQGHGTLHCHMLVWIEGALDPQQIKDHILQDKYYSFQDRLLTFLDYDTIHTAIPPDPGPDVHCQSEHFHPCAVWCGPESAENTTEQIAKDLHILISKCQVHTHTGTCWKYFKGPGDPKPEDCHFDLSPKNANPRTYMDKNTGELIFHVTDGLVNNYNETMIQALQCNMDFKFIGSGPSAKAILYYVTDYITKSQLKTHVAYGALQAAVKKLQSQSQTNDSIALQAKCLLIRCANSLISKQELAAPQVASYLLGLKDYYTSHTFHSIYWTSFQAYINKLDPLNEDQPNTDSMEDDLNDEPPQLPAAIDN</sequence>
<evidence type="ECO:0000256" key="1">
    <source>
        <dbReference type="SAM" id="MobiDB-lite"/>
    </source>
</evidence>
<protein>
    <recommendedName>
        <fullName evidence="4">Helitron helicase-like domain-containing protein</fullName>
    </recommendedName>
</protein>
<feature type="non-terminal residue" evidence="2">
    <location>
        <position position="1"/>
    </location>
</feature>
<proteinExistence type="predicted"/>
<evidence type="ECO:0000313" key="2">
    <source>
        <dbReference type="EMBL" id="KAF9506623.1"/>
    </source>
</evidence>
<comment type="caution">
    <text evidence="2">The sequence shown here is derived from an EMBL/GenBank/DDBJ whole genome shotgun (WGS) entry which is preliminary data.</text>
</comment>